<proteinExistence type="inferred from homology"/>
<comment type="subcellular location">
    <subcellularLocation>
        <location evidence="1">Cytoplasm</location>
    </subcellularLocation>
</comment>
<reference evidence="5 6" key="1">
    <citation type="submission" date="2017-09" db="EMBL/GenBank/DDBJ databases">
        <title>Genomics of the genus Arcobacter.</title>
        <authorList>
            <person name="Perez-Cataluna A."/>
            <person name="Figueras M.J."/>
            <person name="Salas-Masso N."/>
        </authorList>
    </citation>
    <scope>NUCLEOTIDE SEQUENCE [LARGE SCALE GENOMIC DNA]</scope>
    <source>
        <strain evidence="5 6">F156-34</strain>
    </source>
</reference>
<evidence type="ECO:0000256" key="1">
    <source>
        <dbReference type="ARBA" id="ARBA00004496"/>
    </source>
</evidence>
<dbReference type="AlphaFoldDB" id="A0A4Q1AXE4"/>
<organism evidence="5 6">
    <name type="scientific">Halarcobacter mediterraneus</name>
    <dbReference type="NCBI Taxonomy" id="2023153"/>
    <lineage>
        <taxon>Bacteria</taxon>
        <taxon>Pseudomonadati</taxon>
        <taxon>Campylobacterota</taxon>
        <taxon>Epsilonproteobacteria</taxon>
        <taxon>Campylobacterales</taxon>
        <taxon>Arcobacteraceae</taxon>
        <taxon>Halarcobacter</taxon>
    </lineage>
</organism>
<dbReference type="Pfam" id="PF00210">
    <property type="entry name" value="Ferritin"/>
    <property type="match status" value="1"/>
</dbReference>
<evidence type="ECO:0000259" key="4">
    <source>
        <dbReference type="Pfam" id="PF00210"/>
    </source>
</evidence>
<comment type="caution">
    <text evidence="5">The sequence shown here is derived from an EMBL/GenBank/DDBJ whole genome shotgun (WGS) entry which is preliminary data.</text>
</comment>
<dbReference type="InterPro" id="IPR009078">
    <property type="entry name" value="Ferritin-like_SF"/>
</dbReference>
<dbReference type="Proteomes" id="UP000289718">
    <property type="component" value="Unassembled WGS sequence"/>
</dbReference>
<name>A0A4Q1AXE4_9BACT</name>
<dbReference type="GO" id="GO:0005737">
    <property type="term" value="C:cytoplasm"/>
    <property type="evidence" value="ECO:0007669"/>
    <property type="project" value="UniProtKB-SubCell"/>
</dbReference>
<dbReference type="InterPro" id="IPR008331">
    <property type="entry name" value="Ferritin_DPS_dom"/>
</dbReference>
<dbReference type="Gene3D" id="1.20.1260.10">
    <property type="match status" value="1"/>
</dbReference>
<sequence length="145" mass="16836">MKKLTKQLKVLQASSLVMFTKIHNYHWNIKGMQFFPIHEMTEKIYGEFSTIYDDCAERVLQLGEKPLVLLSELEENSIIKEDKKTDFDAKYVLKNILSDFETLLKEFKKLSKLAEENGDNTTVAFADDNTAHLEKNIWMIKASLS</sequence>
<dbReference type="PANTHER" id="PTHR42932:SF1">
    <property type="entry name" value="GENERAL STRESS PROTEIN 20U"/>
    <property type="match status" value="1"/>
</dbReference>
<keyword evidence="6" id="KW-1185">Reference proteome</keyword>
<dbReference type="SUPFAM" id="SSF47240">
    <property type="entry name" value="Ferritin-like"/>
    <property type="match status" value="1"/>
</dbReference>
<accession>A0A4Q1AXE4</accession>
<dbReference type="GO" id="GO:0008199">
    <property type="term" value="F:ferric iron binding"/>
    <property type="evidence" value="ECO:0007669"/>
    <property type="project" value="InterPro"/>
</dbReference>
<dbReference type="EMBL" id="NXIE01000001">
    <property type="protein sequence ID" value="RXK13993.1"/>
    <property type="molecule type" value="Genomic_DNA"/>
</dbReference>
<protein>
    <submittedName>
        <fullName evidence="5">DNA starvation/stationary phase protection protein</fullName>
    </submittedName>
</protein>
<dbReference type="RefSeq" id="WP_129060103.1">
    <property type="nucleotide sequence ID" value="NZ_NXIE01000001.1"/>
</dbReference>
<feature type="domain" description="Ferritin/DPS" evidence="4">
    <location>
        <begin position="6"/>
        <end position="144"/>
    </location>
</feature>
<evidence type="ECO:0000256" key="2">
    <source>
        <dbReference type="ARBA" id="ARBA00009497"/>
    </source>
</evidence>
<dbReference type="InterPro" id="IPR012347">
    <property type="entry name" value="Ferritin-like"/>
</dbReference>
<dbReference type="InterPro" id="IPR002177">
    <property type="entry name" value="DPS_DNA-bd"/>
</dbReference>
<evidence type="ECO:0000256" key="3">
    <source>
        <dbReference type="RuleBase" id="RU003875"/>
    </source>
</evidence>
<evidence type="ECO:0000313" key="6">
    <source>
        <dbReference type="Proteomes" id="UP000289718"/>
    </source>
</evidence>
<dbReference type="PRINTS" id="PR01346">
    <property type="entry name" value="HELNAPAPROT"/>
</dbReference>
<dbReference type="OrthoDB" id="9797687at2"/>
<dbReference type="PANTHER" id="PTHR42932">
    <property type="entry name" value="GENERAL STRESS PROTEIN 20U"/>
    <property type="match status" value="1"/>
</dbReference>
<dbReference type="CDD" id="cd01043">
    <property type="entry name" value="DPS"/>
    <property type="match status" value="1"/>
</dbReference>
<evidence type="ECO:0000313" key="5">
    <source>
        <dbReference type="EMBL" id="RXK13993.1"/>
    </source>
</evidence>
<comment type="similarity">
    <text evidence="2 3">Belongs to the Dps family.</text>
</comment>
<gene>
    <name evidence="5" type="ORF">CP965_00665</name>
</gene>
<dbReference type="PIRSF" id="PIRSF005900">
    <property type="entry name" value="Dps"/>
    <property type="match status" value="1"/>
</dbReference>